<comment type="caution">
    <text evidence="2">The sequence shown here is derived from an EMBL/GenBank/DDBJ whole genome shotgun (WGS) entry which is preliminary data.</text>
</comment>
<dbReference type="Proteomes" id="UP000552560">
    <property type="component" value="Unassembled WGS sequence"/>
</dbReference>
<dbReference type="OrthoDB" id="6900477at2"/>
<evidence type="ECO:0000313" key="3">
    <source>
        <dbReference type="Proteomes" id="UP000552560"/>
    </source>
</evidence>
<dbReference type="AlphaFoldDB" id="A0A7Y1F588"/>
<sequence>MNVTGVPTYTTVPSSDVSADVTQAANNTGSTGNPRNAASATWQNDRSELTYDAERLNSDTQVRSKRGIDFGRFFRRPTHSTSRVPSGTPGQYTQVNKGPFFSNPPSTHASNKPFRDLINNNRFGGSTLPSRSHPVPKTFGEVAQNLVTADRLVKAGVFKTGPDLKTVTRDAFVNAAVNGLVSTPLSIGTYAGSVWSGEQIKGAFSANTPLLPPAHQPAPSQQNGVAGSAPSPSSPQDLALHLDNAELKLLLVSNTIQAYTEGSEGQALDKSPDWPTETTARLDMLEKQYDTVESNLELISKENDFIFRPFKSDTAATEKDPVRRLETLDRRNQAVLNQISRINTVLEPKGPPSSMQFV</sequence>
<name>A0A7Y1F588_PSEVE</name>
<evidence type="ECO:0000256" key="1">
    <source>
        <dbReference type="SAM" id="MobiDB-lite"/>
    </source>
</evidence>
<dbReference type="EMBL" id="JAAQWE010000033">
    <property type="protein sequence ID" value="NMY00026.1"/>
    <property type="molecule type" value="Genomic_DNA"/>
</dbReference>
<reference evidence="2 3" key="1">
    <citation type="journal article" date="2020" name="Front. Microbiol.">
        <title>Genetic Organization of the aprX-lipA2 Operon Affects the Proteolytic Potential of Pseudomonas Species in Milk.</title>
        <authorList>
            <person name="Maier C."/>
            <person name="Huptas C."/>
            <person name="von Neubeck M."/>
            <person name="Scherer S."/>
            <person name="Wenning M."/>
            <person name="Lucking G."/>
        </authorList>
    </citation>
    <scope>NUCLEOTIDE SEQUENCE [LARGE SCALE GENOMIC DNA]</scope>
    <source>
        <strain evidence="2 3">WS 4671</strain>
    </source>
</reference>
<dbReference type="RefSeq" id="WP_134939558.1">
    <property type="nucleotide sequence ID" value="NZ_CP149793.1"/>
</dbReference>
<accession>A0A7Y1F588</accession>
<organism evidence="2 3">
    <name type="scientific">Pseudomonas veronii</name>
    <dbReference type="NCBI Taxonomy" id="76761"/>
    <lineage>
        <taxon>Bacteria</taxon>
        <taxon>Pseudomonadati</taxon>
        <taxon>Pseudomonadota</taxon>
        <taxon>Gammaproteobacteria</taxon>
        <taxon>Pseudomonadales</taxon>
        <taxon>Pseudomonadaceae</taxon>
        <taxon>Pseudomonas</taxon>
    </lineage>
</organism>
<gene>
    <name evidence="2" type="ORF">HBO43_25905</name>
</gene>
<protein>
    <submittedName>
        <fullName evidence="2">Uncharacterized protein</fullName>
    </submittedName>
</protein>
<proteinExistence type="predicted"/>
<evidence type="ECO:0000313" key="2">
    <source>
        <dbReference type="EMBL" id="NMY00026.1"/>
    </source>
</evidence>
<feature type="region of interest" description="Disordered" evidence="1">
    <location>
        <begin position="206"/>
        <end position="238"/>
    </location>
</feature>